<evidence type="ECO:0000256" key="3">
    <source>
        <dbReference type="ARBA" id="ARBA00022692"/>
    </source>
</evidence>
<feature type="transmembrane region" description="Helical" evidence="6">
    <location>
        <begin position="20"/>
        <end position="39"/>
    </location>
</feature>
<name>A0A1M5BL82_9THEO</name>
<dbReference type="OrthoDB" id="1787073at2"/>
<dbReference type="PRINTS" id="PR00813">
    <property type="entry name" value="BCTERIALGSPG"/>
</dbReference>
<keyword evidence="5 6" id="KW-0472">Membrane</keyword>
<proteinExistence type="predicted"/>
<dbReference type="GO" id="GO:0015628">
    <property type="term" value="P:protein secretion by the type II secretion system"/>
    <property type="evidence" value="ECO:0007669"/>
    <property type="project" value="InterPro"/>
</dbReference>
<protein>
    <submittedName>
        <fullName evidence="7">Type II secretion system protein G</fullName>
    </submittedName>
</protein>
<organism evidence="7 8">
    <name type="scientific">Caldanaerobius fijiensis DSM 17918</name>
    <dbReference type="NCBI Taxonomy" id="1121256"/>
    <lineage>
        <taxon>Bacteria</taxon>
        <taxon>Bacillati</taxon>
        <taxon>Bacillota</taxon>
        <taxon>Clostridia</taxon>
        <taxon>Thermoanaerobacterales</taxon>
        <taxon>Thermoanaerobacteraceae</taxon>
        <taxon>Caldanaerobius</taxon>
    </lineage>
</organism>
<evidence type="ECO:0000256" key="4">
    <source>
        <dbReference type="ARBA" id="ARBA00022989"/>
    </source>
</evidence>
<dbReference type="EMBL" id="FQVH01000022">
    <property type="protein sequence ID" value="SHF42972.1"/>
    <property type="molecule type" value="Genomic_DNA"/>
</dbReference>
<dbReference type="STRING" id="1121256.SAMN02746089_01897"/>
<gene>
    <name evidence="7" type="ORF">SAMN02746089_01897</name>
</gene>
<dbReference type="InterPro" id="IPR045584">
    <property type="entry name" value="Pilin-like"/>
</dbReference>
<evidence type="ECO:0000313" key="7">
    <source>
        <dbReference type="EMBL" id="SHF42972.1"/>
    </source>
</evidence>
<dbReference type="PANTHER" id="PTHR30093:SF44">
    <property type="entry name" value="TYPE II SECRETION SYSTEM CORE PROTEIN G"/>
    <property type="match status" value="1"/>
</dbReference>
<dbReference type="PROSITE" id="PS00409">
    <property type="entry name" value="PROKAR_NTER_METHYL"/>
    <property type="match status" value="1"/>
</dbReference>
<dbReference type="InterPro" id="IPR012902">
    <property type="entry name" value="N_methyl_site"/>
</dbReference>
<dbReference type="GO" id="GO:0016020">
    <property type="term" value="C:membrane"/>
    <property type="evidence" value="ECO:0007669"/>
    <property type="project" value="UniProtKB-SubCell"/>
</dbReference>
<keyword evidence="3 6" id="KW-0812">Transmembrane</keyword>
<dbReference type="Proteomes" id="UP000184088">
    <property type="component" value="Unassembled WGS sequence"/>
</dbReference>
<keyword evidence="8" id="KW-1185">Reference proteome</keyword>
<dbReference type="InterPro" id="IPR000983">
    <property type="entry name" value="Bac_GSPG_pilin"/>
</dbReference>
<evidence type="ECO:0000256" key="6">
    <source>
        <dbReference type="SAM" id="Phobius"/>
    </source>
</evidence>
<evidence type="ECO:0000256" key="1">
    <source>
        <dbReference type="ARBA" id="ARBA00004167"/>
    </source>
</evidence>
<comment type="subcellular location">
    <subcellularLocation>
        <location evidence="1">Membrane</location>
        <topology evidence="1">Single-pass membrane protein</topology>
    </subcellularLocation>
</comment>
<sequence>MLKALKKRIKSKRGFTLVELLVVVAIIAILAAVLVPRFLTYTDRAREARAMADINAIRTVITAYMADEGNGQPPINSNDPTIPNSIAAVLQSRGIKWTGDASGITDPWGRPYYYEQVMNTIAFKPVNSTLNVFNTYVHEQKFYLTTA</sequence>
<keyword evidence="2" id="KW-0488">Methylation</keyword>
<evidence type="ECO:0000256" key="5">
    <source>
        <dbReference type="ARBA" id="ARBA00023136"/>
    </source>
</evidence>
<dbReference type="Gene3D" id="3.30.700.10">
    <property type="entry name" value="Glycoprotein, Type 4 Pilin"/>
    <property type="match status" value="1"/>
</dbReference>
<dbReference type="GO" id="GO:0015627">
    <property type="term" value="C:type II protein secretion system complex"/>
    <property type="evidence" value="ECO:0007669"/>
    <property type="project" value="InterPro"/>
</dbReference>
<accession>A0A1M5BL82</accession>
<dbReference type="Pfam" id="PF07963">
    <property type="entry name" value="N_methyl"/>
    <property type="match status" value="1"/>
</dbReference>
<evidence type="ECO:0000256" key="2">
    <source>
        <dbReference type="ARBA" id="ARBA00022481"/>
    </source>
</evidence>
<dbReference type="NCBIfam" id="TIGR02532">
    <property type="entry name" value="IV_pilin_GFxxxE"/>
    <property type="match status" value="1"/>
</dbReference>
<evidence type="ECO:0000313" key="8">
    <source>
        <dbReference type="Proteomes" id="UP000184088"/>
    </source>
</evidence>
<reference evidence="7 8" key="1">
    <citation type="submission" date="2016-11" db="EMBL/GenBank/DDBJ databases">
        <authorList>
            <person name="Jaros S."/>
            <person name="Januszkiewicz K."/>
            <person name="Wedrychowicz H."/>
        </authorList>
    </citation>
    <scope>NUCLEOTIDE SEQUENCE [LARGE SCALE GENOMIC DNA]</scope>
    <source>
        <strain evidence="7 8">DSM 17918</strain>
    </source>
</reference>
<dbReference type="RefSeq" id="WP_073344541.1">
    <property type="nucleotide sequence ID" value="NZ_FQVH01000022.1"/>
</dbReference>
<dbReference type="PANTHER" id="PTHR30093">
    <property type="entry name" value="GENERAL SECRETION PATHWAY PROTEIN G"/>
    <property type="match status" value="1"/>
</dbReference>
<keyword evidence="4 6" id="KW-1133">Transmembrane helix</keyword>
<dbReference type="AlphaFoldDB" id="A0A1M5BL82"/>
<dbReference type="SUPFAM" id="SSF54523">
    <property type="entry name" value="Pili subunits"/>
    <property type="match status" value="1"/>
</dbReference>